<dbReference type="GO" id="GO:0042995">
    <property type="term" value="C:cell projection"/>
    <property type="evidence" value="ECO:0007669"/>
    <property type="project" value="UniProtKB-SubCell"/>
</dbReference>
<sequence length="177" mass="19433">MSRVSQRADRVFTHNYTTAHSHTGTMDSTMDVEVQQDNDSSRVDAQMQQGNNNNALGVDVEVQPGKDNSPLERTELQRALEAALATATAQEDTSANVSRKLKEAVLEALRHNSSQYKYIVSVTALARGTTDGANNDFKLANDVGALWSAKKDGLVNFALEDSAAHTHYLITVFYIFK</sequence>
<evidence type="ECO:0000256" key="2">
    <source>
        <dbReference type="ARBA" id="ARBA00019193"/>
    </source>
</evidence>
<keyword evidence="4" id="KW-0963">Cytoplasm</keyword>
<comment type="caution">
    <text evidence="6">The sequence shown here is derived from an EMBL/GenBank/DDBJ whole genome shotgun (WGS) entry which is preliminary data.</text>
</comment>
<evidence type="ECO:0000313" key="7">
    <source>
        <dbReference type="Proteomes" id="UP001377567"/>
    </source>
</evidence>
<dbReference type="EMBL" id="BTGD01000008">
    <property type="protein sequence ID" value="GMM56315.1"/>
    <property type="molecule type" value="Genomic_DNA"/>
</dbReference>
<evidence type="ECO:0000313" key="6">
    <source>
        <dbReference type="EMBL" id="GMM56315.1"/>
    </source>
</evidence>
<evidence type="ECO:0000256" key="1">
    <source>
        <dbReference type="ARBA" id="ARBA00010778"/>
    </source>
</evidence>
<dbReference type="Pfam" id="PF03645">
    <property type="entry name" value="Tctex-1"/>
    <property type="match status" value="1"/>
</dbReference>
<dbReference type="InterPro" id="IPR038586">
    <property type="entry name" value="Tctex-1-like_sf"/>
</dbReference>
<evidence type="ECO:0000256" key="4">
    <source>
        <dbReference type="RuleBase" id="RU367012"/>
    </source>
</evidence>
<feature type="compositionally biased region" description="Polar residues" evidence="5">
    <location>
        <begin position="19"/>
        <end position="28"/>
    </location>
</feature>
<dbReference type="Proteomes" id="UP001377567">
    <property type="component" value="Unassembled WGS sequence"/>
</dbReference>
<keyword evidence="3 4" id="KW-0966">Cell projection</keyword>
<reference evidence="6 7" key="1">
    <citation type="journal article" date="2023" name="Elife">
        <title>Identification of key yeast species and microbe-microbe interactions impacting larval growth of Drosophila in the wild.</title>
        <authorList>
            <person name="Mure A."/>
            <person name="Sugiura Y."/>
            <person name="Maeda R."/>
            <person name="Honda K."/>
            <person name="Sakurai N."/>
            <person name="Takahashi Y."/>
            <person name="Watada M."/>
            <person name="Katoh T."/>
            <person name="Gotoh A."/>
            <person name="Gotoh Y."/>
            <person name="Taniguchi I."/>
            <person name="Nakamura K."/>
            <person name="Hayashi T."/>
            <person name="Katayama T."/>
            <person name="Uemura T."/>
            <person name="Hattori Y."/>
        </authorList>
    </citation>
    <scope>NUCLEOTIDE SEQUENCE [LARGE SCALE GENOMIC DNA]</scope>
    <source>
        <strain evidence="6 7">KH-74</strain>
    </source>
</reference>
<comment type="subcellular location">
    <subcellularLocation>
        <location evidence="4">Cytoplasm</location>
    </subcellularLocation>
    <subcellularLocation>
        <location evidence="4">Cell projection</location>
    </subcellularLocation>
</comment>
<feature type="region of interest" description="Disordered" evidence="5">
    <location>
        <begin position="19"/>
        <end position="45"/>
    </location>
</feature>
<evidence type="ECO:0000256" key="5">
    <source>
        <dbReference type="SAM" id="MobiDB-lite"/>
    </source>
</evidence>
<evidence type="ECO:0000256" key="3">
    <source>
        <dbReference type="ARBA" id="ARBA00023273"/>
    </source>
</evidence>
<protein>
    <recommendedName>
        <fullName evidence="2 4">Topoisomerase I damage affected protein 2</fullName>
    </recommendedName>
</protein>
<gene>
    <name evidence="6" type="ORF">DAKH74_029310</name>
</gene>
<accession>A0AAV5RY15</accession>
<dbReference type="GO" id="GO:0005737">
    <property type="term" value="C:cytoplasm"/>
    <property type="evidence" value="ECO:0007669"/>
    <property type="project" value="UniProtKB-SubCell"/>
</dbReference>
<dbReference type="InterPro" id="IPR005334">
    <property type="entry name" value="Tctex-1-like"/>
</dbReference>
<organism evidence="6 7">
    <name type="scientific">Maudiozyma humilis</name>
    <name type="common">Sour dough yeast</name>
    <name type="synonym">Kazachstania humilis</name>
    <dbReference type="NCBI Taxonomy" id="51915"/>
    <lineage>
        <taxon>Eukaryota</taxon>
        <taxon>Fungi</taxon>
        <taxon>Dikarya</taxon>
        <taxon>Ascomycota</taxon>
        <taxon>Saccharomycotina</taxon>
        <taxon>Saccharomycetes</taxon>
        <taxon>Saccharomycetales</taxon>
        <taxon>Saccharomycetaceae</taxon>
        <taxon>Maudiozyma</taxon>
    </lineage>
</organism>
<name>A0AAV5RY15_MAUHU</name>
<proteinExistence type="inferred from homology"/>
<dbReference type="Gene3D" id="3.30.1140.40">
    <property type="entry name" value="Tctex-1"/>
    <property type="match status" value="1"/>
</dbReference>
<keyword evidence="7" id="KW-1185">Reference proteome</keyword>
<comment type="similarity">
    <text evidence="1 4">Belongs to the TDA2 family.</text>
</comment>
<dbReference type="AlphaFoldDB" id="A0AAV5RY15"/>